<sequence>MTDRPPRTRPFSRRQRAEPQLTYRIAPTLKALAQALPQGPGVYLFWGAEGDKLPLYVGKSIHIRKRVQDHLRNPEEAAMLQQTQRFEARPTTGEIGALLLESQLIKTYQPLYNQRLRYSRQLCSWSLVNGQLQLAHANAMAMTPSAQLFGLYRSAHAAKEAIATLADTHMLCLSTLGLEKASPGKPCFRHMVKRCAGACCGKETPEAHLARCIAALEELRLQAWPYAGPVALVERADTQQQWHVLDNWCYLGSAPDQHSAQALVTPVKSYDVDSYKILVRPLMLGQHEIVPLLARDKIVNTF</sequence>
<evidence type="ECO:0000256" key="1">
    <source>
        <dbReference type="ARBA" id="ARBA00022763"/>
    </source>
</evidence>
<dbReference type="PANTHER" id="PTHR30562:SF10">
    <property type="entry name" value="EXCINUCLEASE CHO"/>
    <property type="match status" value="1"/>
</dbReference>
<dbReference type="Gene3D" id="3.40.1440.10">
    <property type="entry name" value="GIY-YIG endonuclease"/>
    <property type="match status" value="1"/>
</dbReference>
<organism evidence="11 12">
    <name type="scientific">Lampropedia aestuarii</name>
    <dbReference type="NCBI Taxonomy" id="2562762"/>
    <lineage>
        <taxon>Bacteria</taxon>
        <taxon>Pseudomonadati</taxon>
        <taxon>Pseudomonadota</taxon>
        <taxon>Betaproteobacteria</taxon>
        <taxon>Burkholderiales</taxon>
        <taxon>Comamonadaceae</taxon>
        <taxon>Lampropedia</taxon>
    </lineage>
</organism>
<feature type="domain" description="GIY-YIG" evidence="10">
    <location>
        <begin position="38"/>
        <end position="114"/>
    </location>
</feature>
<dbReference type="GO" id="GO:0016787">
    <property type="term" value="F:hydrolase activity"/>
    <property type="evidence" value="ECO:0007669"/>
    <property type="project" value="UniProtKB-KW"/>
</dbReference>
<keyword evidence="2" id="KW-0228">DNA excision</keyword>
<name>A0A4S5BLM6_9BURK</name>
<evidence type="ECO:0000256" key="6">
    <source>
        <dbReference type="ARBA" id="ARBA00023236"/>
    </source>
</evidence>
<dbReference type="Proteomes" id="UP000306236">
    <property type="component" value="Unassembled WGS sequence"/>
</dbReference>
<dbReference type="InterPro" id="IPR000305">
    <property type="entry name" value="GIY-YIG_endonuc"/>
</dbReference>
<evidence type="ECO:0000256" key="2">
    <source>
        <dbReference type="ARBA" id="ARBA00022769"/>
    </source>
</evidence>
<dbReference type="Pfam" id="PF01541">
    <property type="entry name" value="GIY-YIG"/>
    <property type="match status" value="1"/>
</dbReference>
<dbReference type="PANTHER" id="PTHR30562">
    <property type="entry name" value="UVRC/OXIDOREDUCTASE"/>
    <property type="match status" value="1"/>
</dbReference>
<dbReference type="CDD" id="cd10434">
    <property type="entry name" value="GIY-YIG_UvrC_Cho"/>
    <property type="match status" value="1"/>
</dbReference>
<keyword evidence="1" id="KW-0227">DNA damage</keyword>
<protein>
    <recommendedName>
        <fullName evidence="7">Excinuclease cho</fullName>
    </recommendedName>
    <alternativeName>
        <fullName evidence="9">Endonuclease cho</fullName>
    </alternativeName>
    <alternativeName>
        <fullName evidence="8">UvrC homolog protein</fullName>
    </alternativeName>
</protein>
<dbReference type="EMBL" id="SSWX01000020">
    <property type="protein sequence ID" value="THJ31755.1"/>
    <property type="molecule type" value="Genomic_DNA"/>
</dbReference>
<keyword evidence="11" id="KW-0540">Nuclease</keyword>
<reference evidence="11 12" key="1">
    <citation type="submission" date="2019-04" db="EMBL/GenBank/DDBJ databases">
        <title>Lampropedia sp YIM MLB12 draf genome.</title>
        <authorList>
            <person name="Wang Y.-X."/>
        </authorList>
    </citation>
    <scope>NUCLEOTIDE SEQUENCE [LARGE SCALE GENOMIC DNA]</scope>
    <source>
        <strain evidence="11 12">YIM MLB12</strain>
    </source>
</reference>
<dbReference type="AlphaFoldDB" id="A0A4S5BLM6"/>
<dbReference type="SUPFAM" id="SSF82771">
    <property type="entry name" value="GIY-YIG endonuclease"/>
    <property type="match status" value="1"/>
</dbReference>
<dbReference type="GO" id="GO:0009380">
    <property type="term" value="C:excinuclease repair complex"/>
    <property type="evidence" value="ECO:0007669"/>
    <property type="project" value="TreeGrafter"/>
</dbReference>
<dbReference type="SMART" id="SM00465">
    <property type="entry name" value="GIYc"/>
    <property type="match status" value="1"/>
</dbReference>
<keyword evidence="12" id="KW-1185">Reference proteome</keyword>
<dbReference type="InterPro" id="IPR050066">
    <property type="entry name" value="UvrABC_protein_C"/>
</dbReference>
<evidence type="ECO:0000256" key="8">
    <source>
        <dbReference type="ARBA" id="ARBA00042138"/>
    </source>
</evidence>
<proteinExistence type="predicted"/>
<dbReference type="InterPro" id="IPR035901">
    <property type="entry name" value="GIY-YIG_endonuc_sf"/>
</dbReference>
<accession>A0A4S5BLM6</accession>
<dbReference type="PROSITE" id="PS50164">
    <property type="entry name" value="GIY_YIG"/>
    <property type="match status" value="1"/>
</dbReference>
<dbReference type="GO" id="GO:0009432">
    <property type="term" value="P:SOS response"/>
    <property type="evidence" value="ECO:0007669"/>
    <property type="project" value="UniProtKB-KW"/>
</dbReference>
<keyword evidence="11" id="KW-0255">Endonuclease</keyword>
<evidence type="ECO:0000256" key="9">
    <source>
        <dbReference type="ARBA" id="ARBA00042732"/>
    </source>
</evidence>
<evidence type="ECO:0000313" key="12">
    <source>
        <dbReference type="Proteomes" id="UP000306236"/>
    </source>
</evidence>
<evidence type="ECO:0000256" key="4">
    <source>
        <dbReference type="ARBA" id="ARBA00022881"/>
    </source>
</evidence>
<keyword evidence="6" id="KW-0742">SOS response</keyword>
<evidence type="ECO:0000256" key="3">
    <source>
        <dbReference type="ARBA" id="ARBA00022801"/>
    </source>
</evidence>
<dbReference type="GO" id="GO:0006289">
    <property type="term" value="P:nucleotide-excision repair"/>
    <property type="evidence" value="ECO:0007669"/>
    <property type="project" value="InterPro"/>
</dbReference>
<evidence type="ECO:0000259" key="10">
    <source>
        <dbReference type="PROSITE" id="PS50164"/>
    </source>
</evidence>
<comment type="caution">
    <text evidence="11">The sequence shown here is derived from an EMBL/GenBank/DDBJ whole genome shotgun (WGS) entry which is preliminary data.</text>
</comment>
<gene>
    <name evidence="11" type="ORF">E8K88_13985</name>
</gene>
<dbReference type="InterPro" id="IPR047296">
    <property type="entry name" value="GIY-YIG_UvrC_Cho"/>
</dbReference>
<keyword evidence="4" id="KW-0267">Excision nuclease</keyword>
<dbReference type="OrthoDB" id="9803913at2"/>
<evidence type="ECO:0000256" key="7">
    <source>
        <dbReference type="ARBA" id="ARBA00040756"/>
    </source>
</evidence>
<evidence type="ECO:0000256" key="5">
    <source>
        <dbReference type="ARBA" id="ARBA00023204"/>
    </source>
</evidence>
<evidence type="ECO:0000313" key="11">
    <source>
        <dbReference type="EMBL" id="THJ31755.1"/>
    </source>
</evidence>
<dbReference type="RefSeq" id="WP_136407299.1">
    <property type="nucleotide sequence ID" value="NZ_SSWX01000020.1"/>
</dbReference>
<keyword evidence="3" id="KW-0378">Hydrolase</keyword>
<keyword evidence="5" id="KW-0234">DNA repair</keyword>
<dbReference type="GO" id="GO:0004519">
    <property type="term" value="F:endonuclease activity"/>
    <property type="evidence" value="ECO:0007669"/>
    <property type="project" value="UniProtKB-KW"/>
</dbReference>